<dbReference type="InterPro" id="IPR052797">
    <property type="entry name" value="RegFact_GeneExpr_CellDeath"/>
</dbReference>
<evidence type="ECO:0000256" key="4">
    <source>
        <dbReference type="PROSITE-ProRule" id="PRU00042"/>
    </source>
</evidence>
<dbReference type="Pfam" id="PF12171">
    <property type="entry name" value="zf-C2H2_jaz"/>
    <property type="match status" value="1"/>
</dbReference>
<dbReference type="SMART" id="SM00355">
    <property type="entry name" value="ZnF_C2H2"/>
    <property type="match status" value="5"/>
</dbReference>
<dbReference type="SUPFAM" id="SSF57667">
    <property type="entry name" value="beta-beta-alpha zinc fingers"/>
    <property type="match status" value="2"/>
</dbReference>
<evidence type="ECO:0000256" key="3">
    <source>
        <dbReference type="ARBA" id="ARBA00022833"/>
    </source>
</evidence>
<sequence>MADRTSLRIARVPGRYEGGADLESLDSESNLETDANLKITSQHTMDTNHFMITQPTIQSNAMDENPLICKYCSKSFKNKKTLQNHYKLIHSKNVNENMNRKIVKGIQYKRTSNIGHDSSAVCQFECNICKQKYSNESSIKRHIKNAHNDTTVHKCTICNKVFSRKEHVERHNKFIKCSNQNEISIGNEVNRDDKEKNETIPKKSVICEICQEVVPRRYLNIHKKKIHLIPHEVKKSIICPMKSCSDAFATVKELRIHLKKQDDAGGHNMEIEKIVKSFNNIQEFQDWKDSLELHENIRFVPKTIHSRKDGGYSKWYKCHRSGKYRFGGKGIRKTKTHGTCKIGSCCPAGMKIICSSDGTVKCIYNITHAGHGLNGPNNVYVPIHKKYKQFILAGQDFTLRLTHKGLVSSLLDTPIKIFNEL</sequence>
<dbReference type="PROSITE" id="PS00028">
    <property type="entry name" value="ZINC_FINGER_C2H2_1"/>
    <property type="match status" value="2"/>
</dbReference>
<dbReference type="Proteomes" id="UP001497623">
    <property type="component" value="Unassembled WGS sequence"/>
</dbReference>
<dbReference type="PANTHER" id="PTHR33936:SF24">
    <property type="entry name" value="C2H2-TYPE DOMAIN-CONTAINING PROTEIN"/>
    <property type="match status" value="1"/>
</dbReference>
<proteinExistence type="predicted"/>
<dbReference type="GO" id="GO:0008270">
    <property type="term" value="F:zinc ion binding"/>
    <property type="evidence" value="ECO:0007669"/>
    <property type="project" value="UniProtKB-KW"/>
</dbReference>
<dbReference type="InterPro" id="IPR036236">
    <property type="entry name" value="Znf_C2H2_sf"/>
</dbReference>
<comment type="caution">
    <text evidence="6">The sequence shown here is derived from an EMBL/GenBank/DDBJ whole genome shotgun (WGS) entry which is preliminary data.</text>
</comment>
<accession>A0AAV2QFA7</accession>
<keyword evidence="1" id="KW-0479">Metal-binding</keyword>
<evidence type="ECO:0000256" key="2">
    <source>
        <dbReference type="ARBA" id="ARBA00022771"/>
    </source>
</evidence>
<evidence type="ECO:0000259" key="5">
    <source>
        <dbReference type="PROSITE" id="PS50157"/>
    </source>
</evidence>
<feature type="domain" description="C2H2-type" evidence="5">
    <location>
        <begin position="124"/>
        <end position="152"/>
    </location>
</feature>
<dbReference type="InterPro" id="IPR022755">
    <property type="entry name" value="Znf_C2H2_jaz"/>
</dbReference>
<feature type="domain" description="C2H2-type" evidence="5">
    <location>
        <begin position="153"/>
        <end position="181"/>
    </location>
</feature>
<reference evidence="6 7" key="1">
    <citation type="submission" date="2024-05" db="EMBL/GenBank/DDBJ databases">
        <authorList>
            <person name="Wallberg A."/>
        </authorList>
    </citation>
    <scope>NUCLEOTIDE SEQUENCE [LARGE SCALE GENOMIC DNA]</scope>
</reference>
<dbReference type="EMBL" id="CAXKWB010006046">
    <property type="protein sequence ID" value="CAL4081122.1"/>
    <property type="molecule type" value="Genomic_DNA"/>
</dbReference>
<dbReference type="AlphaFoldDB" id="A0AAV2QFA7"/>
<organism evidence="6 7">
    <name type="scientific">Meganyctiphanes norvegica</name>
    <name type="common">Northern krill</name>
    <name type="synonym">Thysanopoda norvegica</name>
    <dbReference type="NCBI Taxonomy" id="48144"/>
    <lineage>
        <taxon>Eukaryota</taxon>
        <taxon>Metazoa</taxon>
        <taxon>Ecdysozoa</taxon>
        <taxon>Arthropoda</taxon>
        <taxon>Crustacea</taxon>
        <taxon>Multicrustacea</taxon>
        <taxon>Malacostraca</taxon>
        <taxon>Eumalacostraca</taxon>
        <taxon>Eucarida</taxon>
        <taxon>Euphausiacea</taxon>
        <taxon>Euphausiidae</taxon>
        <taxon>Meganyctiphanes</taxon>
    </lineage>
</organism>
<name>A0AAV2QFA7_MEGNR</name>
<dbReference type="InterPro" id="IPR013087">
    <property type="entry name" value="Znf_C2H2_type"/>
</dbReference>
<dbReference type="PANTHER" id="PTHR33936">
    <property type="entry name" value="PROTEIN CBG17840"/>
    <property type="match status" value="1"/>
</dbReference>
<evidence type="ECO:0000313" key="6">
    <source>
        <dbReference type="EMBL" id="CAL4081122.1"/>
    </source>
</evidence>
<gene>
    <name evidence="6" type="ORF">MNOR_LOCUS11476</name>
</gene>
<keyword evidence="7" id="KW-1185">Reference proteome</keyword>
<keyword evidence="2 4" id="KW-0863">Zinc-finger</keyword>
<evidence type="ECO:0000313" key="7">
    <source>
        <dbReference type="Proteomes" id="UP001497623"/>
    </source>
</evidence>
<protein>
    <recommendedName>
        <fullName evidence="5">C2H2-type domain-containing protein</fullName>
    </recommendedName>
</protein>
<keyword evidence="3" id="KW-0862">Zinc</keyword>
<dbReference type="Pfam" id="PF00096">
    <property type="entry name" value="zf-C2H2"/>
    <property type="match status" value="2"/>
</dbReference>
<dbReference type="Gene3D" id="3.30.160.60">
    <property type="entry name" value="Classic Zinc Finger"/>
    <property type="match status" value="3"/>
</dbReference>
<evidence type="ECO:0000256" key="1">
    <source>
        <dbReference type="ARBA" id="ARBA00022723"/>
    </source>
</evidence>
<feature type="domain" description="C2H2-type" evidence="5">
    <location>
        <begin position="67"/>
        <end position="95"/>
    </location>
</feature>
<dbReference type="PROSITE" id="PS50157">
    <property type="entry name" value="ZINC_FINGER_C2H2_2"/>
    <property type="match status" value="3"/>
</dbReference>